<sequence>MQHCLKIMSSDLFQHVCKIFFVMSISSCCIKGYPSSTGLEVGTPSSIEWIEGAEMAIKWVLSMW</sequence>
<dbReference type="Proteomes" id="UP000811609">
    <property type="component" value="Chromosome 12"/>
</dbReference>
<gene>
    <name evidence="1" type="ORF">CIPAW_12G040600</name>
</gene>
<accession>A0A8T1NWZ1</accession>
<reference evidence="1" key="1">
    <citation type="submission" date="2020-12" db="EMBL/GenBank/DDBJ databases">
        <title>WGS assembly of Carya illinoinensis cv. Pawnee.</title>
        <authorList>
            <person name="Platts A."/>
            <person name="Shu S."/>
            <person name="Wright S."/>
            <person name="Barry K."/>
            <person name="Edger P."/>
            <person name="Pires J.C."/>
            <person name="Schmutz J."/>
        </authorList>
    </citation>
    <scope>NUCLEOTIDE SEQUENCE</scope>
    <source>
        <tissue evidence="1">Leaf</tissue>
    </source>
</reference>
<protein>
    <submittedName>
        <fullName evidence="1">Uncharacterized protein</fullName>
    </submittedName>
</protein>
<organism evidence="1 2">
    <name type="scientific">Carya illinoinensis</name>
    <name type="common">Pecan</name>
    <dbReference type="NCBI Taxonomy" id="32201"/>
    <lineage>
        <taxon>Eukaryota</taxon>
        <taxon>Viridiplantae</taxon>
        <taxon>Streptophyta</taxon>
        <taxon>Embryophyta</taxon>
        <taxon>Tracheophyta</taxon>
        <taxon>Spermatophyta</taxon>
        <taxon>Magnoliopsida</taxon>
        <taxon>eudicotyledons</taxon>
        <taxon>Gunneridae</taxon>
        <taxon>Pentapetalae</taxon>
        <taxon>rosids</taxon>
        <taxon>fabids</taxon>
        <taxon>Fagales</taxon>
        <taxon>Juglandaceae</taxon>
        <taxon>Carya</taxon>
    </lineage>
</organism>
<keyword evidence="2" id="KW-1185">Reference proteome</keyword>
<dbReference type="AlphaFoldDB" id="A0A8T1NWZ1"/>
<evidence type="ECO:0000313" key="2">
    <source>
        <dbReference type="Proteomes" id="UP000811609"/>
    </source>
</evidence>
<name>A0A8T1NWZ1_CARIL</name>
<dbReference type="EMBL" id="CM031820">
    <property type="protein sequence ID" value="KAG6633317.1"/>
    <property type="molecule type" value="Genomic_DNA"/>
</dbReference>
<proteinExistence type="predicted"/>
<evidence type="ECO:0000313" key="1">
    <source>
        <dbReference type="EMBL" id="KAG6633317.1"/>
    </source>
</evidence>
<comment type="caution">
    <text evidence="1">The sequence shown here is derived from an EMBL/GenBank/DDBJ whole genome shotgun (WGS) entry which is preliminary data.</text>
</comment>